<dbReference type="OrthoDB" id="10354392at2759"/>
<dbReference type="Proteomes" id="UP000237105">
    <property type="component" value="Unassembled WGS sequence"/>
</dbReference>
<dbReference type="AlphaFoldDB" id="A0A2P5DLI2"/>
<reference evidence="3" key="1">
    <citation type="submission" date="2016-06" db="EMBL/GenBank/DDBJ databases">
        <title>Parallel loss of symbiosis genes in relatives of nitrogen-fixing non-legume Parasponia.</title>
        <authorList>
            <person name="Van Velzen R."/>
            <person name="Holmer R."/>
            <person name="Bu F."/>
            <person name="Rutten L."/>
            <person name="Van Zeijl A."/>
            <person name="Liu W."/>
            <person name="Santuari L."/>
            <person name="Cao Q."/>
            <person name="Sharma T."/>
            <person name="Shen D."/>
            <person name="Roswanjaya Y."/>
            <person name="Wardhani T."/>
            <person name="Kalhor M.S."/>
            <person name="Jansen J."/>
            <person name="Van den Hoogen J."/>
            <person name="Gungor B."/>
            <person name="Hartog M."/>
            <person name="Hontelez J."/>
            <person name="Verver J."/>
            <person name="Yang W.-C."/>
            <person name="Schijlen E."/>
            <person name="Repin R."/>
            <person name="Schilthuizen M."/>
            <person name="Schranz E."/>
            <person name="Heidstra R."/>
            <person name="Miyata K."/>
            <person name="Fedorova E."/>
            <person name="Kohlen W."/>
            <person name="Bisseling T."/>
            <person name="Smit S."/>
            <person name="Geurts R."/>
        </authorList>
    </citation>
    <scope>NUCLEOTIDE SEQUENCE [LARGE SCALE GENOMIC DNA]</scope>
    <source>
        <strain evidence="3">cv. WU1-14</strain>
    </source>
</reference>
<evidence type="ECO:0000313" key="3">
    <source>
        <dbReference type="Proteomes" id="UP000237105"/>
    </source>
</evidence>
<accession>A0A2P5DLI2</accession>
<evidence type="ECO:0000313" key="2">
    <source>
        <dbReference type="EMBL" id="PON74143.1"/>
    </source>
</evidence>
<dbReference type="EMBL" id="JXTB01000030">
    <property type="protein sequence ID" value="PON74143.1"/>
    <property type="molecule type" value="Genomic_DNA"/>
</dbReference>
<name>A0A2P5DLI2_PARAD</name>
<proteinExistence type="predicted"/>
<keyword evidence="1" id="KW-1133">Transmembrane helix</keyword>
<keyword evidence="1" id="KW-0472">Membrane</keyword>
<keyword evidence="1" id="KW-0812">Transmembrane</keyword>
<keyword evidence="3" id="KW-1185">Reference proteome</keyword>
<feature type="non-terminal residue" evidence="2">
    <location>
        <position position="1"/>
    </location>
</feature>
<sequence length="193" mass="20531">RIPVAKPATATAAAGCFSVDVQVSHDAVDSARVDFLVEDRLGVEIVIWVSAAGAGVRLSQVHQFGIAIRIGARIVLPWAVARRVAELRLDCGARLLRVLVLVVVVVVVVVVQEAGVVIVENPKGEEQLGGFVERRRQFGEFTWTGELFGREEVRVSRGEQCGGLIVGLVGALARGSRLSGCDGEARIARLGEG</sequence>
<protein>
    <submittedName>
        <fullName evidence="2">Uncharacterized protein</fullName>
    </submittedName>
</protein>
<feature type="transmembrane region" description="Helical" evidence="1">
    <location>
        <begin position="98"/>
        <end position="119"/>
    </location>
</feature>
<evidence type="ECO:0000256" key="1">
    <source>
        <dbReference type="SAM" id="Phobius"/>
    </source>
</evidence>
<organism evidence="2 3">
    <name type="scientific">Parasponia andersonii</name>
    <name type="common">Sponia andersonii</name>
    <dbReference type="NCBI Taxonomy" id="3476"/>
    <lineage>
        <taxon>Eukaryota</taxon>
        <taxon>Viridiplantae</taxon>
        <taxon>Streptophyta</taxon>
        <taxon>Embryophyta</taxon>
        <taxon>Tracheophyta</taxon>
        <taxon>Spermatophyta</taxon>
        <taxon>Magnoliopsida</taxon>
        <taxon>eudicotyledons</taxon>
        <taxon>Gunneridae</taxon>
        <taxon>Pentapetalae</taxon>
        <taxon>rosids</taxon>
        <taxon>fabids</taxon>
        <taxon>Rosales</taxon>
        <taxon>Cannabaceae</taxon>
        <taxon>Parasponia</taxon>
    </lineage>
</organism>
<comment type="caution">
    <text evidence="2">The sequence shown here is derived from an EMBL/GenBank/DDBJ whole genome shotgun (WGS) entry which is preliminary data.</text>
</comment>
<gene>
    <name evidence="2" type="ORF">PanWU01x14_053530</name>
</gene>